<keyword evidence="3" id="KW-1185">Reference proteome</keyword>
<dbReference type="FunFam" id="1.10.405.20:FF:000001">
    <property type="entry name" value="Amine oxidase"/>
    <property type="match status" value="1"/>
</dbReference>
<dbReference type="AlphaFoldDB" id="A0A840GAE9"/>
<dbReference type="PANTHER" id="PTHR42923">
    <property type="entry name" value="PROTOPORPHYRINOGEN OXIDASE"/>
    <property type="match status" value="1"/>
</dbReference>
<dbReference type="EMBL" id="JACIGE010000014">
    <property type="protein sequence ID" value="MBB4248826.1"/>
    <property type="molecule type" value="Genomic_DNA"/>
</dbReference>
<evidence type="ECO:0000259" key="1">
    <source>
        <dbReference type="Pfam" id="PF01593"/>
    </source>
</evidence>
<evidence type="ECO:0000313" key="2">
    <source>
        <dbReference type="EMBL" id="MBB4248826.1"/>
    </source>
</evidence>
<dbReference type="RefSeq" id="WP_153117698.1">
    <property type="nucleotide sequence ID" value="NZ_JACIGE010000014.1"/>
</dbReference>
<name>A0A840GAE9_RHOTE</name>
<dbReference type="InterPro" id="IPR050464">
    <property type="entry name" value="Zeta_carotene_desat/Oxidored"/>
</dbReference>
<protein>
    <submittedName>
        <fullName evidence="2">Putative NAD/FAD-binding protein</fullName>
    </submittedName>
</protein>
<dbReference type="GO" id="GO:0016491">
    <property type="term" value="F:oxidoreductase activity"/>
    <property type="evidence" value="ECO:0007669"/>
    <property type="project" value="InterPro"/>
</dbReference>
<proteinExistence type="predicted"/>
<dbReference type="InterPro" id="IPR036188">
    <property type="entry name" value="FAD/NAD-bd_sf"/>
</dbReference>
<dbReference type="Gene3D" id="3.50.50.60">
    <property type="entry name" value="FAD/NAD(P)-binding domain"/>
    <property type="match status" value="1"/>
</dbReference>
<dbReference type="PANTHER" id="PTHR42923:SF17">
    <property type="entry name" value="AMINE OXIDASE DOMAIN-CONTAINING PROTEIN"/>
    <property type="match status" value="1"/>
</dbReference>
<dbReference type="SUPFAM" id="SSF51905">
    <property type="entry name" value="FAD/NAD(P)-binding domain"/>
    <property type="match status" value="1"/>
</dbReference>
<evidence type="ECO:0000313" key="3">
    <source>
        <dbReference type="Proteomes" id="UP000587070"/>
    </source>
</evidence>
<accession>A0A840GAE9</accession>
<dbReference type="Pfam" id="PF01593">
    <property type="entry name" value="Amino_oxidase"/>
    <property type="match status" value="1"/>
</dbReference>
<dbReference type="OrthoDB" id="20837at2"/>
<feature type="domain" description="Amine oxidase" evidence="1">
    <location>
        <begin position="14"/>
        <end position="271"/>
    </location>
</feature>
<dbReference type="InterPro" id="IPR002937">
    <property type="entry name" value="Amino_oxidase"/>
</dbReference>
<comment type="caution">
    <text evidence="2">The sequence shown here is derived from an EMBL/GenBank/DDBJ whole genome shotgun (WGS) entry which is preliminary data.</text>
</comment>
<organism evidence="2 3">
    <name type="scientific">Rhodocyclus tenuis</name>
    <name type="common">Rhodospirillum tenue</name>
    <dbReference type="NCBI Taxonomy" id="1066"/>
    <lineage>
        <taxon>Bacteria</taxon>
        <taxon>Pseudomonadati</taxon>
        <taxon>Pseudomonadota</taxon>
        <taxon>Betaproteobacteria</taxon>
        <taxon>Rhodocyclales</taxon>
        <taxon>Rhodocyclaceae</taxon>
        <taxon>Rhodocyclus</taxon>
    </lineage>
</organism>
<dbReference type="Proteomes" id="UP000587070">
    <property type="component" value="Unassembled WGS sequence"/>
</dbReference>
<sequence>MQGANRIAVIGAGISGLSAAWLLGQKYEVTLFEAGDYLGGHTNTVDVTLDGVSHPVDTGFLVYNTTTYPNLTAMFAQLGVASVETEMSFAVSLEEPKLEWSGSSLATVFGQKRNLLRPDFLRMISDILRFNRDAVAWVEAHPNDERTLRDYLADKGFSRGFQEWYLLPMAAAIWSCPAGQMLDYPLVTFVRFCRNHGLLQILDRPMWRTVRGGAREYVRRLATLIDDVRVSSPVSSLRRVPGGVEVVSPRGVEHFDEVVLACHSDQALAILGDSASDAERELLGAIRYQPNRAVLHTDDSLLPRDRSLWSAWNYLSARGALDQCPVAVSYLINRLQPLPFKQPVMVTLNPPREPAADKVIAEFNYAHPIFDAPAVAAQQRLKAVSGRERVWFCGAWAGNGFHEDGLKAGLAVANSLGCLAPWQGAERPQELPPLVYAGYTAGAPA</sequence>
<gene>
    <name evidence="2" type="ORF">GGD90_003226</name>
</gene>
<reference evidence="2 3" key="1">
    <citation type="submission" date="2020-08" db="EMBL/GenBank/DDBJ databases">
        <title>Genome sequencing of Purple Non-Sulfur Bacteria from various extreme environments.</title>
        <authorList>
            <person name="Mayer M."/>
        </authorList>
    </citation>
    <scope>NUCLEOTIDE SEQUENCE [LARGE SCALE GENOMIC DNA]</scope>
    <source>
        <strain evidence="2 3">2761</strain>
    </source>
</reference>